<comment type="caution">
    <text evidence="9">The sequence shown here is derived from an EMBL/GenBank/DDBJ whole genome shotgun (WGS) entry which is preliminary data.</text>
</comment>
<dbReference type="GO" id="GO:0005634">
    <property type="term" value="C:nucleus"/>
    <property type="evidence" value="ECO:0007669"/>
    <property type="project" value="UniProtKB-SubCell"/>
</dbReference>
<evidence type="ECO:0000313" key="10">
    <source>
        <dbReference type="Proteomes" id="UP000604825"/>
    </source>
</evidence>
<dbReference type="OrthoDB" id="644067at2759"/>
<organism evidence="9 10">
    <name type="scientific">Miscanthus lutarioriparius</name>
    <dbReference type="NCBI Taxonomy" id="422564"/>
    <lineage>
        <taxon>Eukaryota</taxon>
        <taxon>Viridiplantae</taxon>
        <taxon>Streptophyta</taxon>
        <taxon>Embryophyta</taxon>
        <taxon>Tracheophyta</taxon>
        <taxon>Spermatophyta</taxon>
        <taxon>Magnoliopsida</taxon>
        <taxon>Liliopsida</taxon>
        <taxon>Poales</taxon>
        <taxon>Poaceae</taxon>
        <taxon>PACMAD clade</taxon>
        <taxon>Panicoideae</taxon>
        <taxon>Andropogonodae</taxon>
        <taxon>Andropogoneae</taxon>
        <taxon>Saccharinae</taxon>
        <taxon>Miscanthus</taxon>
    </lineage>
</organism>
<dbReference type="Proteomes" id="UP000604825">
    <property type="component" value="Unassembled WGS sequence"/>
</dbReference>
<keyword evidence="10" id="KW-1185">Reference proteome</keyword>
<dbReference type="AlphaFoldDB" id="A0A811N926"/>
<reference evidence="9" key="1">
    <citation type="submission" date="2020-10" db="EMBL/GenBank/DDBJ databases">
        <authorList>
            <person name="Han B."/>
            <person name="Lu T."/>
            <person name="Zhao Q."/>
            <person name="Huang X."/>
            <person name="Zhao Y."/>
        </authorList>
    </citation>
    <scope>NUCLEOTIDE SEQUENCE</scope>
</reference>
<feature type="domain" description="BZIP" evidence="8">
    <location>
        <begin position="143"/>
        <end position="193"/>
    </location>
</feature>
<dbReference type="InterPro" id="IPR004827">
    <property type="entry name" value="bZIP"/>
</dbReference>
<evidence type="ECO:0000256" key="3">
    <source>
        <dbReference type="ARBA" id="ARBA00023015"/>
    </source>
</evidence>
<evidence type="ECO:0000256" key="7">
    <source>
        <dbReference type="SAM" id="Coils"/>
    </source>
</evidence>
<evidence type="ECO:0000256" key="5">
    <source>
        <dbReference type="ARBA" id="ARBA00023163"/>
    </source>
</evidence>
<evidence type="ECO:0000259" key="8">
    <source>
        <dbReference type="PROSITE" id="PS50217"/>
    </source>
</evidence>
<sequence>MAAIDMEDDKDIWANTVSSPSASPPQPVAAGAVSTCSAFISTQLSLNSRLHLSSAAAAGGSSPTGRGVGGGAYAADDGVRHHMALGGGFRNAVAPTPASSFFPYNLDAAAADVAPFDAAAARGVLEDEMCLGAAAATWAGGGSDRRKKRMMKNRESAARSRARKQAYVRELERKVQMLQDENESLRVKYDQLRVSVEVAVPIVRKTLQRMPSAPF</sequence>
<keyword evidence="5" id="KW-0804">Transcription</keyword>
<dbReference type="InterPro" id="IPR046347">
    <property type="entry name" value="bZIP_sf"/>
</dbReference>
<keyword evidence="2" id="KW-0938">Abscisic acid signaling pathway</keyword>
<proteinExistence type="predicted"/>
<gene>
    <name evidence="9" type="ORF">NCGR_LOCUS12217</name>
</gene>
<dbReference type="GO" id="GO:0003700">
    <property type="term" value="F:DNA-binding transcription factor activity"/>
    <property type="evidence" value="ECO:0007669"/>
    <property type="project" value="InterPro"/>
</dbReference>
<evidence type="ECO:0000256" key="4">
    <source>
        <dbReference type="ARBA" id="ARBA00023125"/>
    </source>
</evidence>
<dbReference type="SUPFAM" id="SSF57959">
    <property type="entry name" value="Leucine zipper domain"/>
    <property type="match status" value="1"/>
</dbReference>
<comment type="subcellular location">
    <subcellularLocation>
        <location evidence="1">Nucleus</location>
    </subcellularLocation>
</comment>
<name>A0A811N926_9POAL</name>
<dbReference type="PROSITE" id="PS00036">
    <property type="entry name" value="BZIP_BASIC"/>
    <property type="match status" value="1"/>
</dbReference>
<dbReference type="CDD" id="cd14707">
    <property type="entry name" value="bZIP_plant_BZIP46"/>
    <property type="match status" value="1"/>
</dbReference>
<feature type="coiled-coil region" evidence="7">
    <location>
        <begin position="161"/>
        <end position="195"/>
    </location>
</feature>
<dbReference type="SMART" id="SM00338">
    <property type="entry name" value="BRLZ"/>
    <property type="match status" value="1"/>
</dbReference>
<dbReference type="Pfam" id="PF00170">
    <property type="entry name" value="bZIP_1"/>
    <property type="match status" value="1"/>
</dbReference>
<dbReference type="PROSITE" id="PS50217">
    <property type="entry name" value="BZIP"/>
    <property type="match status" value="1"/>
</dbReference>
<evidence type="ECO:0000313" key="9">
    <source>
        <dbReference type="EMBL" id="CAD6218313.1"/>
    </source>
</evidence>
<keyword evidence="3" id="KW-0805">Transcription regulation</keyword>
<dbReference type="PANTHER" id="PTHR22952:SF355">
    <property type="entry name" value="OS09G0540800 PROTEIN"/>
    <property type="match status" value="1"/>
</dbReference>
<keyword evidence="4" id="KW-0238">DNA-binding</keyword>
<dbReference type="GO" id="GO:0045893">
    <property type="term" value="P:positive regulation of DNA-templated transcription"/>
    <property type="evidence" value="ECO:0007669"/>
    <property type="project" value="InterPro"/>
</dbReference>
<dbReference type="InterPro" id="IPR043452">
    <property type="entry name" value="BZIP46-like"/>
</dbReference>
<keyword evidence="6" id="KW-0539">Nucleus</keyword>
<keyword evidence="7" id="KW-0175">Coiled coil</keyword>
<dbReference type="GO" id="GO:0009738">
    <property type="term" value="P:abscisic acid-activated signaling pathway"/>
    <property type="evidence" value="ECO:0007669"/>
    <property type="project" value="UniProtKB-KW"/>
</dbReference>
<protein>
    <recommendedName>
        <fullName evidence="8">BZIP domain-containing protein</fullName>
    </recommendedName>
</protein>
<dbReference type="PANTHER" id="PTHR22952">
    <property type="entry name" value="CAMP-RESPONSE ELEMENT BINDING PROTEIN-RELATED"/>
    <property type="match status" value="1"/>
</dbReference>
<dbReference type="Gene3D" id="1.20.5.170">
    <property type="match status" value="1"/>
</dbReference>
<evidence type="ECO:0000256" key="6">
    <source>
        <dbReference type="ARBA" id="ARBA00023242"/>
    </source>
</evidence>
<dbReference type="EMBL" id="CAJGYO010000003">
    <property type="protein sequence ID" value="CAD6218313.1"/>
    <property type="molecule type" value="Genomic_DNA"/>
</dbReference>
<evidence type="ECO:0000256" key="2">
    <source>
        <dbReference type="ARBA" id="ARBA00022682"/>
    </source>
</evidence>
<evidence type="ECO:0000256" key="1">
    <source>
        <dbReference type="ARBA" id="ARBA00004123"/>
    </source>
</evidence>
<dbReference type="GO" id="GO:0003677">
    <property type="term" value="F:DNA binding"/>
    <property type="evidence" value="ECO:0007669"/>
    <property type="project" value="UniProtKB-KW"/>
</dbReference>
<accession>A0A811N926</accession>